<organism evidence="2 3">
    <name type="scientific">Salinomyces thailandicus</name>
    <dbReference type="NCBI Taxonomy" id="706561"/>
    <lineage>
        <taxon>Eukaryota</taxon>
        <taxon>Fungi</taxon>
        <taxon>Dikarya</taxon>
        <taxon>Ascomycota</taxon>
        <taxon>Pezizomycotina</taxon>
        <taxon>Dothideomycetes</taxon>
        <taxon>Dothideomycetidae</taxon>
        <taxon>Mycosphaerellales</taxon>
        <taxon>Teratosphaeriaceae</taxon>
        <taxon>Salinomyces</taxon>
    </lineage>
</organism>
<dbReference type="PANTHER" id="PTHR34846:SF11">
    <property type="entry name" value="4-CARBOXYMUCONOLACTONE DECARBOXYLASE FAMILY PROTEIN (AFU_ORTHOLOGUE AFUA_6G11590)"/>
    <property type="match status" value="1"/>
</dbReference>
<reference evidence="2 3" key="1">
    <citation type="submission" date="2017-03" db="EMBL/GenBank/DDBJ databases">
        <title>Genomes of endolithic fungi from Antarctica.</title>
        <authorList>
            <person name="Coleine C."/>
            <person name="Masonjones S."/>
            <person name="Stajich J.E."/>
        </authorList>
    </citation>
    <scope>NUCLEOTIDE SEQUENCE [LARGE SCALE GENOMIC DNA]</scope>
    <source>
        <strain evidence="2 3">CCFEE 6315</strain>
    </source>
</reference>
<comment type="caution">
    <text evidence="2">The sequence shown here is derived from an EMBL/GenBank/DDBJ whole genome shotgun (WGS) entry which is preliminary data.</text>
</comment>
<dbReference type="Gene3D" id="1.20.1290.10">
    <property type="entry name" value="AhpD-like"/>
    <property type="match status" value="1"/>
</dbReference>
<name>A0A4V5N342_9PEZI</name>
<dbReference type="Pfam" id="PF02627">
    <property type="entry name" value="CMD"/>
    <property type="match status" value="1"/>
</dbReference>
<protein>
    <recommendedName>
        <fullName evidence="1">Carboxymuconolactone decarboxylase-like domain-containing protein</fullName>
    </recommendedName>
</protein>
<dbReference type="EMBL" id="NAJL01000079">
    <property type="protein sequence ID" value="TKA22279.1"/>
    <property type="molecule type" value="Genomic_DNA"/>
</dbReference>
<accession>A0A4V5N342</accession>
<dbReference type="InterPro" id="IPR029032">
    <property type="entry name" value="AhpD-like"/>
</dbReference>
<dbReference type="Gene3D" id="3.90.550.50">
    <property type="match status" value="1"/>
</dbReference>
<dbReference type="OrthoDB" id="414175at2759"/>
<dbReference type="GO" id="GO:0051920">
    <property type="term" value="F:peroxiredoxin activity"/>
    <property type="evidence" value="ECO:0007669"/>
    <property type="project" value="InterPro"/>
</dbReference>
<evidence type="ECO:0000313" key="3">
    <source>
        <dbReference type="Proteomes" id="UP000308549"/>
    </source>
</evidence>
<dbReference type="InterPro" id="IPR003779">
    <property type="entry name" value="CMD-like"/>
</dbReference>
<dbReference type="PANTHER" id="PTHR34846">
    <property type="entry name" value="4-CARBOXYMUCONOLACTONE DECARBOXYLASE FAMILY PROTEIN (AFU_ORTHOLOGUE AFUA_6G11590)"/>
    <property type="match status" value="1"/>
</dbReference>
<gene>
    <name evidence="2" type="ORF">B0A50_08241</name>
</gene>
<dbReference type="Proteomes" id="UP000308549">
    <property type="component" value="Unassembled WGS sequence"/>
</dbReference>
<keyword evidence="3" id="KW-1185">Reference proteome</keyword>
<dbReference type="AlphaFoldDB" id="A0A4V5N342"/>
<evidence type="ECO:0000313" key="2">
    <source>
        <dbReference type="EMBL" id="TKA22279.1"/>
    </source>
</evidence>
<proteinExistence type="predicted"/>
<evidence type="ECO:0000259" key="1">
    <source>
        <dbReference type="Pfam" id="PF02627"/>
    </source>
</evidence>
<dbReference type="SUPFAM" id="SSF69118">
    <property type="entry name" value="AhpD-like"/>
    <property type="match status" value="1"/>
</dbReference>
<feature type="domain" description="Carboxymuconolactone decarboxylase-like" evidence="1">
    <location>
        <begin position="486"/>
        <end position="546"/>
    </location>
</feature>
<sequence length="629" mass="71433">MLRRIYRSRALIRIAFATGVLFTVLRVLGYHLSDLPYQSNNDDDSTIFERSSDGRLPCYNLPGAEDTLVVMKTGSTELEAKLPIHFETSFQCYPNYIIFSDYAENFQGHVIIDALTDVSPEIQQDNPDFALWRRLKKHGRAALDRDELSGPEAVLASPTGRRANAGWKLDKWKFLPMANQTLHLYPDMKWYLFVETDTHVFWSTALAYLHSLDHKERWYIGAQMQIGSVYFAHGGSAFAMSRAGLEALVETFVRFPGAWEDYTQKHWAGDCVLGRAVSESTNLTWAWPIFDGDKPGVTDYTRFDYDKREYCYPTISGHHVSPAEIEDLWYFEQHWISKSKADFVRHRDVFHHYVIPHILSTGGEEDDWDNLSKDLNDAVDATKGSRQVAVEVTQLRSRSSSAGLRLNNHILFLVSQQQQHPFSPRTSPQAIAIRSFTSTTKPNMRLPYIPDDPQMPNASDQAVVDRVKERRGGKLIALDKALLHAPPVADGWNSFLKSIRTQTTLPESIRELAICRVAALNSAWYEWDAHKPILSESGVLPEDMIEKVKDKSYVGEGLDEKHAAVLAYTDAMTIGCIVKQAKFDKLRSLFSEREVVEVTSTIAAYNCVSRFLVALDVGEMAEKYNVDMK</sequence>